<dbReference type="EMBL" id="CAEZSK010000056">
    <property type="protein sequence ID" value="CAB4539328.1"/>
    <property type="molecule type" value="Genomic_DNA"/>
</dbReference>
<gene>
    <name evidence="1" type="ORF">UFOPK1419_00538</name>
</gene>
<evidence type="ECO:0000313" key="1">
    <source>
        <dbReference type="EMBL" id="CAB4539328.1"/>
    </source>
</evidence>
<proteinExistence type="predicted"/>
<protein>
    <submittedName>
        <fullName evidence="1">Unannotated protein</fullName>
    </submittedName>
</protein>
<dbReference type="InterPro" id="IPR045596">
    <property type="entry name" value="DUF6459"/>
</dbReference>
<dbReference type="Pfam" id="PF20060">
    <property type="entry name" value="DUF6459"/>
    <property type="match status" value="1"/>
</dbReference>
<dbReference type="AlphaFoldDB" id="A0A6J6BMC7"/>
<accession>A0A6J6BMC7</accession>
<name>A0A6J6BMC7_9ZZZZ</name>
<reference evidence="1" key="1">
    <citation type="submission" date="2020-05" db="EMBL/GenBank/DDBJ databases">
        <authorList>
            <person name="Chiriac C."/>
            <person name="Salcher M."/>
            <person name="Ghai R."/>
            <person name="Kavagutti S V."/>
        </authorList>
    </citation>
    <scope>NUCLEOTIDE SEQUENCE</scope>
</reference>
<organism evidence="1">
    <name type="scientific">freshwater metagenome</name>
    <dbReference type="NCBI Taxonomy" id="449393"/>
    <lineage>
        <taxon>unclassified sequences</taxon>
        <taxon>metagenomes</taxon>
        <taxon>ecological metagenomes</taxon>
    </lineage>
</organism>
<sequence length="179" mass="20532">MTTQYISPPLKQCLQLVSSNEDPAMWSHPQLDLYSLAEVAARRRATPLPSQEVKLYLVPTSFGEEYEPGFEPVPTSAVELPELHAWTMKFAISVVEIWAGRRQPAQLISRCHRHIYMQLLKQVGSQKEIGRIRSIHQSEPLDGICESTVTVRYGERLRAMVIRFEGVDQRWLCTELKLL</sequence>